<keyword evidence="2" id="KW-0645">Protease</keyword>
<keyword evidence="4" id="KW-0378">Hydrolase</keyword>
<accession>A0A5F8GZ97</accession>
<evidence type="ECO:0000256" key="5">
    <source>
        <dbReference type="ARBA" id="ARBA00023180"/>
    </source>
</evidence>
<dbReference type="Ensembl" id="ENSMODT00000081061.1">
    <property type="protein sequence ID" value="ENSMODP00000052933.1"/>
    <property type="gene ID" value="ENSMODG00000008666.5"/>
</dbReference>
<reference evidence="7 8" key="1">
    <citation type="journal article" date="2007" name="Nature">
        <title>Genome of the marsupial Monodelphis domestica reveals innovation in non-coding sequences.</title>
        <authorList>
            <person name="Mikkelsen T.S."/>
            <person name="Wakefield M.J."/>
            <person name="Aken B."/>
            <person name="Amemiya C.T."/>
            <person name="Chang J.L."/>
            <person name="Duke S."/>
            <person name="Garber M."/>
            <person name="Gentles A.J."/>
            <person name="Goodstadt L."/>
            <person name="Heger A."/>
            <person name="Jurka J."/>
            <person name="Kamal M."/>
            <person name="Mauceli E."/>
            <person name="Searle S.M."/>
            <person name="Sharpe T."/>
            <person name="Baker M.L."/>
            <person name="Batzer M.A."/>
            <person name="Benos P.V."/>
            <person name="Belov K."/>
            <person name="Clamp M."/>
            <person name="Cook A."/>
            <person name="Cuff J."/>
            <person name="Das R."/>
            <person name="Davidow L."/>
            <person name="Deakin J.E."/>
            <person name="Fazzari M.J."/>
            <person name="Glass J.L."/>
            <person name="Grabherr M."/>
            <person name="Greally J.M."/>
            <person name="Gu W."/>
            <person name="Hore T.A."/>
            <person name="Huttley G.A."/>
            <person name="Kleber M."/>
            <person name="Jirtle R.L."/>
            <person name="Koina E."/>
            <person name="Lee J.T."/>
            <person name="Mahony S."/>
            <person name="Marra M.A."/>
            <person name="Miller R.D."/>
            <person name="Nicholls R.D."/>
            <person name="Oda M."/>
            <person name="Papenfuss A.T."/>
            <person name="Parra Z.E."/>
            <person name="Pollock D.D."/>
            <person name="Ray D.A."/>
            <person name="Schein J.E."/>
            <person name="Speed T.P."/>
            <person name="Thompson K."/>
            <person name="VandeBerg J.L."/>
            <person name="Wade C.M."/>
            <person name="Walker J.A."/>
            <person name="Waters P.D."/>
            <person name="Webber C."/>
            <person name="Weidman J.R."/>
            <person name="Xie X."/>
            <person name="Zody M.C."/>
            <person name="Baldwin J."/>
            <person name="Abdouelleil A."/>
            <person name="Abdulkadir J."/>
            <person name="Abebe A."/>
            <person name="Abera B."/>
            <person name="Abreu J."/>
            <person name="Acer S.C."/>
            <person name="Aftuck L."/>
            <person name="Alexander A."/>
            <person name="An P."/>
            <person name="Anderson E."/>
            <person name="Anderson S."/>
            <person name="Arachi H."/>
            <person name="Azer M."/>
            <person name="Bachantsang P."/>
            <person name="Barry A."/>
            <person name="Bayul T."/>
            <person name="Berlin A."/>
            <person name="Bessette D."/>
            <person name="Bloom T."/>
            <person name="Bloom T."/>
            <person name="Boguslavskiy L."/>
            <person name="Bonnet C."/>
            <person name="Boukhgalter B."/>
            <person name="Bourzgui I."/>
            <person name="Brown A."/>
            <person name="Cahill P."/>
            <person name="Channer S."/>
            <person name="Cheshatsang Y."/>
            <person name="Chuda L."/>
            <person name="Citroen M."/>
            <person name="Collymore A."/>
            <person name="Cooke P."/>
            <person name="Costello M."/>
            <person name="D'Aco K."/>
            <person name="Daza R."/>
            <person name="De Haan G."/>
            <person name="DeGray S."/>
            <person name="DeMaso C."/>
            <person name="Dhargay N."/>
            <person name="Dooley K."/>
            <person name="Dooley E."/>
            <person name="Doricent M."/>
            <person name="Dorje P."/>
            <person name="Dorjee K."/>
            <person name="Dupes A."/>
            <person name="Elong R."/>
            <person name="Falk J."/>
            <person name="Farina A."/>
            <person name="Faro S."/>
            <person name="Ferguson D."/>
            <person name="Fisher S."/>
            <person name="Foley C.D."/>
            <person name="Franke A."/>
            <person name="Friedrich D."/>
            <person name="Gadbois L."/>
            <person name="Gearin G."/>
            <person name="Gearin C.R."/>
            <person name="Giannoukos G."/>
            <person name="Goode T."/>
            <person name="Graham J."/>
            <person name="Grandbois E."/>
            <person name="Grewal S."/>
            <person name="Gyaltsen K."/>
            <person name="Hafez N."/>
            <person name="Hagos B."/>
            <person name="Hall J."/>
            <person name="Henson C."/>
            <person name="Hollinger A."/>
            <person name="Honan T."/>
            <person name="Huard M.D."/>
            <person name="Hughes L."/>
            <person name="Hurhula B."/>
            <person name="Husby M.E."/>
            <person name="Kamat A."/>
            <person name="Kanga B."/>
            <person name="Kashin S."/>
            <person name="Khazanovich D."/>
            <person name="Kisner P."/>
            <person name="Lance K."/>
            <person name="Lara M."/>
            <person name="Lee W."/>
            <person name="Lennon N."/>
            <person name="Letendre F."/>
            <person name="LeVine R."/>
            <person name="Lipovsky A."/>
            <person name="Liu X."/>
            <person name="Liu J."/>
            <person name="Liu S."/>
            <person name="Lokyitsang T."/>
            <person name="Lokyitsang Y."/>
            <person name="Lubonja R."/>
            <person name="Lui A."/>
            <person name="MacDonald P."/>
            <person name="Magnisalis V."/>
            <person name="Maru K."/>
            <person name="Matthews C."/>
            <person name="McCusker W."/>
            <person name="McDonough S."/>
            <person name="Mehta T."/>
            <person name="Meldrim J."/>
            <person name="Meneus L."/>
            <person name="Mihai O."/>
            <person name="Mihalev A."/>
            <person name="Mihova T."/>
            <person name="Mittelman R."/>
            <person name="Mlenga V."/>
            <person name="Montmayeur A."/>
            <person name="Mulrain L."/>
            <person name="Navidi A."/>
            <person name="Naylor J."/>
            <person name="Negash T."/>
            <person name="Nguyen T."/>
            <person name="Nguyen N."/>
            <person name="Nicol R."/>
            <person name="Norbu C."/>
            <person name="Norbu N."/>
            <person name="Novod N."/>
            <person name="O'Neill B."/>
            <person name="Osman S."/>
            <person name="Markiewicz E."/>
            <person name="Oyono O.L."/>
            <person name="Patti C."/>
            <person name="Phunkhang P."/>
            <person name="Pierre F."/>
            <person name="Priest M."/>
            <person name="Raghuraman S."/>
            <person name="Rege F."/>
            <person name="Reyes R."/>
            <person name="Rise C."/>
            <person name="Rogov P."/>
            <person name="Ross K."/>
            <person name="Ryan E."/>
            <person name="Settipalli S."/>
            <person name="Shea T."/>
            <person name="Sherpa N."/>
            <person name="Shi L."/>
            <person name="Shih D."/>
            <person name="Sparrow T."/>
            <person name="Spaulding J."/>
            <person name="Stalker J."/>
            <person name="Stange-Thomann N."/>
            <person name="Stavropoulos S."/>
            <person name="Stone C."/>
            <person name="Strader C."/>
            <person name="Tesfaye S."/>
            <person name="Thomson T."/>
            <person name="Thoulutsang Y."/>
            <person name="Thoulutsang D."/>
            <person name="Topham K."/>
            <person name="Topping I."/>
            <person name="Tsamla T."/>
            <person name="Vassiliev H."/>
            <person name="Vo A."/>
            <person name="Wangchuk T."/>
            <person name="Wangdi T."/>
            <person name="Weiand M."/>
            <person name="Wilkinson J."/>
            <person name="Wilson A."/>
            <person name="Yadav S."/>
            <person name="Young G."/>
            <person name="Yu Q."/>
            <person name="Zembek L."/>
            <person name="Zhong D."/>
            <person name="Zimmer A."/>
            <person name="Zwirko Z."/>
            <person name="Jaffe D.B."/>
            <person name="Alvarez P."/>
            <person name="Brockman W."/>
            <person name="Butler J."/>
            <person name="Chin C."/>
            <person name="Gnerre S."/>
            <person name="MacCallum I."/>
            <person name="Graves J.A."/>
            <person name="Ponting C.P."/>
            <person name="Breen M."/>
            <person name="Samollow P.B."/>
            <person name="Lander E.S."/>
            <person name="Lindblad-Toh K."/>
        </authorList>
    </citation>
    <scope>NUCLEOTIDE SEQUENCE [LARGE SCALE GENOMIC DNA]</scope>
</reference>
<gene>
    <name evidence="7" type="primary">PRSS16</name>
</gene>
<dbReference type="FunCoup" id="A0A5F8GZ97">
    <property type="interactions" value="624"/>
</dbReference>
<dbReference type="AlphaFoldDB" id="A0A5F8GZ97"/>
<dbReference type="GO" id="GO:0005768">
    <property type="term" value="C:endosome"/>
    <property type="evidence" value="ECO:0000318"/>
    <property type="project" value="GO_Central"/>
</dbReference>
<dbReference type="GO" id="GO:0008239">
    <property type="term" value="F:dipeptidyl-peptidase activity"/>
    <property type="evidence" value="ECO:0000318"/>
    <property type="project" value="GO_Central"/>
</dbReference>
<feature type="chain" id="PRO_5023857152" evidence="6">
    <location>
        <begin position="22"/>
        <end position="534"/>
    </location>
</feature>
<proteinExistence type="inferred from homology"/>
<organism evidence="7 8">
    <name type="scientific">Monodelphis domestica</name>
    <name type="common">Gray short-tailed opossum</name>
    <dbReference type="NCBI Taxonomy" id="13616"/>
    <lineage>
        <taxon>Eukaryota</taxon>
        <taxon>Metazoa</taxon>
        <taxon>Chordata</taxon>
        <taxon>Craniata</taxon>
        <taxon>Vertebrata</taxon>
        <taxon>Euteleostomi</taxon>
        <taxon>Mammalia</taxon>
        <taxon>Metatheria</taxon>
        <taxon>Didelphimorphia</taxon>
        <taxon>Didelphidae</taxon>
        <taxon>Monodelphis</taxon>
    </lineage>
</organism>
<keyword evidence="3 6" id="KW-0732">Signal</keyword>
<dbReference type="GO" id="GO:0006508">
    <property type="term" value="P:proteolysis"/>
    <property type="evidence" value="ECO:0007669"/>
    <property type="project" value="UniProtKB-KW"/>
</dbReference>
<dbReference type="Proteomes" id="UP000002280">
    <property type="component" value="Chromosome 4"/>
</dbReference>
<feature type="signal peptide" evidence="6">
    <location>
        <begin position="1"/>
        <end position="21"/>
    </location>
</feature>
<evidence type="ECO:0000313" key="8">
    <source>
        <dbReference type="Proteomes" id="UP000002280"/>
    </source>
</evidence>
<dbReference type="InterPro" id="IPR042269">
    <property type="entry name" value="Ser_carbopepase_S28_SKS"/>
</dbReference>
<dbReference type="PANTHER" id="PTHR11010">
    <property type="entry name" value="PROTEASE S28 PRO-X CARBOXYPEPTIDASE-RELATED"/>
    <property type="match status" value="1"/>
</dbReference>
<dbReference type="Gene3D" id="1.20.120.980">
    <property type="entry name" value="Serine carboxypeptidase S28, SKS domain"/>
    <property type="match status" value="1"/>
</dbReference>
<evidence type="ECO:0000256" key="6">
    <source>
        <dbReference type="SAM" id="SignalP"/>
    </source>
</evidence>
<dbReference type="GO" id="GO:0005764">
    <property type="term" value="C:lysosome"/>
    <property type="evidence" value="ECO:0000318"/>
    <property type="project" value="GO_Central"/>
</dbReference>
<evidence type="ECO:0000256" key="4">
    <source>
        <dbReference type="ARBA" id="ARBA00022801"/>
    </source>
</evidence>
<dbReference type="InterPro" id="IPR029058">
    <property type="entry name" value="AB_hydrolase_fold"/>
</dbReference>
<keyword evidence="8" id="KW-1185">Reference proteome</keyword>
<evidence type="ECO:0000313" key="7">
    <source>
        <dbReference type="Ensembl" id="ENSMODP00000052933.1"/>
    </source>
</evidence>
<dbReference type="InterPro" id="IPR008758">
    <property type="entry name" value="Peptidase_S28"/>
</dbReference>
<evidence type="ECO:0000256" key="3">
    <source>
        <dbReference type="ARBA" id="ARBA00022729"/>
    </source>
</evidence>
<dbReference type="GO" id="GO:0070008">
    <property type="term" value="F:serine-type exopeptidase activity"/>
    <property type="evidence" value="ECO:0007669"/>
    <property type="project" value="InterPro"/>
</dbReference>
<dbReference type="SUPFAM" id="SSF53474">
    <property type="entry name" value="alpha/beta-Hydrolases"/>
    <property type="match status" value="1"/>
</dbReference>
<dbReference type="STRING" id="13616.ENSMODP00000052933"/>
<dbReference type="InParanoid" id="A0A5F8GZ97"/>
<comment type="similarity">
    <text evidence="1">Belongs to the peptidase S28 family.</text>
</comment>
<dbReference type="GeneTree" id="ENSGT00940000160281"/>
<dbReference type="PANTHER" id="PTHR11010:SF11">
    <property type="entry name" value="THYMUS-SPECIFIC SERINE PROTEASE"/>
    <property type="match status" value="1"/>
</dbReference>
<dbReference type="OMA" id="QVCTEYA"/>
<name>A0A5F8GZ97_MONDO</name>
<keyword evidence="5" id="KW-0325">Glycoprotein</keyword>
<protein>
    <submittedName>
        <fullName evidence="7">Serine protease 16</fullName>
    </submittedName>
</protein>
<sequence length="534" mass="57737">MAPAALLLAPLLLASLRDVSAGSLLSRLRDHVREAQAGLGRSPGEPSSVTEGWLWQPLDPFNSSDGRSFRQRYWVNVGHWRPPRAPVFLHIGGEGSLGPSSVWKGHPGTLAASWGALVISLEHRFYGQSIPPRGLDGAQLRFLSSRHALADVASARLRLSGIYNISASSPWIAFGGSYAGSLAAWARLKYPHLIWAAVASSAPVQAQLDFSGYNWVVSRSLADPQVGGSPKCQRAVAQAFSELDDRLSEGGETRAVVQAEVRACGSLEAPEDQAELLEQLEGLVEGVVQYDQQVGAPLDVRGLCHLVLANQSRGPLSGLQDAIQLVLQTLGLPCLPSSKAAALAELKDTNPQAASLGYRQWFYQTCTEFGYYITCKDPSCPFSRRKTLSDQLQLCAQVFGLSPTSVAQAVNWTNTYYGGWSPGATRVFFVNGKGWVGVPRGPHSQVSFTCPLSVFPFLFFFPGDIDPWHVLSVLQALGPSEPAMLMRGTSHCSDMAPPQPSDPPSLYLGRQRIVQQLKIWLQEAKVNLGSPGDQ</sequence>
<evidence type="ECO:0000256" key="1">
    <source>
        <dbReference type="ARBA" id="ARBA00011079"/>
    </source>
</evidence>
<reference evidence="7" key="3">
    <citation type="submission" date="2025-09" db="UniProtKB">
        <authorList>
            <consortium name="Ensembl"/>
        </authorList>
    </citation>
    <scope>IDENTIFICATION</scope>
</reference>
<dbReference type="Bgee" id="ENSMODG00000008666">
    <property type="expression patterns" value="Expressed in blood and 14 other cell types or tissues"/>
</dbReference>
<evidence type="ECO:0000256" key="2">
    <source>
        <dbReference type="ARBA" id="ARBA00022670"/>
    </source>
</evidence>
<dbReference type="Gene3D" id="3.40.50.1820">
    <property type="entry name" value="alpha/beta hydrolase"/>
    <property type="match status" value="2"/>
</dbReference>
<reference evidence="7" key="2">
    <citation type="submission" date="2025-08" db="UniProtKB">
        <authorList>
            <consortium name="Ensembl"/>
        </authorList>
    </citation>
    <scope>IDENTIFICATION</scope>
</reference>
<dbReference type="Pfam" id="PF05577">
    <property type="entry name" value="Peptidase_S28"/>
    <property type="match status" value="2"/>
</dbReference>